<dbReference type="InterPro" id="IPR036063">
    <property type="entry name" value="Smr_dom_sf"/>
</dbReference>
<evidence type="ECO:0000313" key="2">
    <source>
        <dbReference type="EMBL" id="SFV81926.1"/>
    </source>
</evidence>
<dbReference type="PANTHER" id="PTHR35562">
    <property type="entry name" value="DNA ENDONUCLEASE SMRA-RELATED"/>
    <property type="match status" value="1"/>
</dbReference>
<dbReference type="SUPFAM" id="SSF160443">
    <property type="entry name" value="SMR domain-like"/>
    <property type="match status" value="1"/>
</dbReference>
<accession>A0A1W1DLJ8</accession>
<evidence type="ECO:0000259" key="1">
    <source>
        <dbReference type="PROSITE" id="PS50828"/>
    </source>
</evidence>
<dbReference type="EMBL" id="FPHV01000174">
    <property type="protein sequence ID" value="SFV82299.1"/>
    <property type="molecule type" value="Genomic_DNA"/>
</dbReference>
<dbReference type="EMBL" id="FPHT01000206">
    <property type="protein sequence ID" value="SFV81926.1"/>
    <property type="molecule type" value="Genomic_DNA"/>
</dbReference>
<feature type="domain" description="Smr" evidence="1">
    <location>
        <begin position="81"/>
        <end position="160"/>
    </location>
</feature>
<name>A0A1W1DLJ8_9ZZZZ</name>
<dbReference type="PROSITE" id="PS50828">
    <property type="entry name" value="SMR"/>
    <property type="match status" value="1"/>
</dbReference>
<protein>
    <submittedName>
        <fullName evidence="3">Smr domain protein</fullName>
    </submittedName>
</protein>
<dbReference type="PANTHER" id="PTHR35562:SF2">
    <property type="entry name" value="DNA ENDONUCLEASE SMRA-RELATED"/>
    <property type="match status" value="1"/>
</dbReference>
<dbReference type="AlphaFoldDB" id="A0A1W1DLJ8"/>
<dbReference type="InterPro" id="IPR002625">
    <property type="entry name" value="Smr_dom"/>
</dbReference>
<organism evidence="3">
    <name type="scientific">hydrothermal vent metagenome</name>
    <dbReference type="NCBI Taxonomy" id="652676"/>
    <lineage>
        <taxon>unclassified sequences</taxon>
        <taxon>metagenomes</taxon>
        <taxon>ecological metagenomes</taxon>
    </lineage>
</organism>
<dbReference type="Pfam" id="PF01713">
    <property type="entry name" value="Smr"/>
    <property type="match status" value="1"/>
</dbReference>
<gene>
    <name evidence="2" type="ORF">MNB_SUP05-12-619</name>
    <name evidence="3" type="ORF">MNB_SUP05-6-980</name>
</gene>
<proteinExistence type="predicted"/>
<reference evidence="3" key="1">
    <citation type="submission" date="2016-10" db="EMBL/GenBank/DDBJ databases">
        <authorList>
            <person name="de Groot N.N."/>
        </authorList>
    </citation>
    <scope>NUCLEOTIDE SEQUENCE</scope>
</reference>
<dbReference type="SMART" id="SM00463">
    <property type="entry name" value="SMR"/>
    <property type="match status" value="1"/>
</dbReference>
<dbReference type="Gene3D" id="3.30.1370.110">
    <property type="match status" value="1"/>
</dbReference>
<sequence>MKRINEEDKQLFRSTIDASAPIDKDGARKNNALKKPAFTAYSYIVDANLDGSEIVSYSKSGVSIKVIKKMKQGNLDTMPVLDLHGQTVVEACESLSAFMYHHQFEPFIQIIHGKGYHSENGMSILKTQVVSFLSQHPQVLAFNSCPDKDGGTGAVFALLKQN</sequence>
<evidence type="ECO:0000313" key="3">
    <source>
        <dbReference type="EMBL" id="SFV82299.1"/>
    </source>
</evidence>